<protein>
    <submittedName>
        <fullName evidence="2">Uncharacterized protein</fullName>
    </submittedName>
</protein>
<feature type="region of interest" description="Disordered" evidence="1">
    <location>
        <begin position="172"/>
        <end position="203"/>
    </location>
</feature>
<sequence>MQSDSVTLPSDPAAVAAQVKLATFSAINAPTWFRRAEVQFCLKRITSSMTQANHWMKSKGDIAIEYSDLKTFLLQRFTLSAASRVTQLLQLSKQPLGDQRSSEALLEMKALARLPTVVNGSERKLDLLRAIWLLLHLESIRAVLSGAERMDDDDLQQMAECLSDAQPAADRHINAAPYASSTAPPPPKEDDIAAINHAQARAH</sequence>
<keyword evidence="3" id="KW-1185">Reference proteome</keyword>
<dbReference type="EMBL" id="VSRR010017748">
    <property type="protein sequence ID" value="MPC60642.1"/>
    <property type="molecule type" value="Genomic_DNA"/>
</dbReference>
<reference evidence="2 3" key="1">
    <citation type="submission" date="2019-05" db="EMBL/GenBank/DDBJ databases">
        <title>Another draft genome of Portunus trituberculatus and its Hox gene families provides insights of decapod evolution.</title>
        <authorList>
            <person name="Jeong J.-H."/>
            <person name="Song I."/>
            <person name="Kim S."/>
            <person name="Choi T."/>
            <person name="Kim D."/>
            <person name="Ryu S."/>
            <person name="Kim W."/>
        </authorList>
    </citation>
    <scope>NUCLEOTIDE SEQUENCE [LARGE SCALE GENOMIC DNA]</scope>
    <source>
        <tissue evidence="2">Muscle</tissue>
    </source>
</reference>
<dbReference type="AlphaFoldDB" id="A0A5B7GPC5"/>
<name>A0A5B7GPC5_PORTR</name>
<evidence type="ECO:0000256" key="1">
    <source>
        <dbReference type="SAM" id="MobiDB-lite"/>
    </source>
</evidence>
<evidence type="ECO:0000313" key="3">
    <source>
        <dbReference type="Proteomes" id="UP000324222"/>
    </source>
</evidence>
<gene>
    <name evidence="2" type="ORF">E2C01_054697</name>
</gene>
<organism evidence="2 3">
    <name type="scientific">Portunus trituberculatus</name>
    <name type="common">Swimming crab</name>
    <name type="synonym">Neptunus trituberculatus</name>
    <dbReference type="NCBI Taxonomy" id="210409"/>
    <lineage>
        <taxon>Eukaryota</taxon>
        <taxon>Metazoa</taxon>
        <taxon>Ecdysozoa</taxon>
        <taxon>Arthropoda</taxon>
        <taxon>Crustacea</taxon>
        <taxon>Multicrustacea</taxon>
        <taxon>Malacostraca</taxon>
        <taxon>Eumalacostraca</taxon>
        <taxon>Eucarida</taxon>
        <taxon>Decapoda</taxon>
        <taxon>Pleocyemata</taxon>
        <taxon>Brachyura</taxon>
        <taxon>Eubrachyura</taxon>
        <taxon>Portunoidea</taxon>
        <taxon>Portunidae</taxon>
        <taxon>Portuninae</taxon>
        <taxon>Portunus</taxon>
    </lineage>
</organism>
<dbReference type="Proteomes" id="UP000324222">
    <property type="component" value="Unassembled WGS sequence"/>
</dbReference>
<comment type="caution">
    <text evidence="2">The sequence shown here is derived from an EMBL/GenBank/DDBJ whole genome shotgun (WGS) entry which is preliminary data.</text>
</comment>
<proteinExistence type="predicted"/>
<evidence type="ECO:0000313" key="2">
    <source>
        <dbReference type="EMBL" id="MPC60642.1"/>
    </source>
</evidence>
<accession>A0A5B7GPC5</accession>